<dbReference type="InterPro" id="IPR050331">
    <property type="entry name" value="Zinc_finger"/>
</dbReference>
<dbReference type="Pfam" id="PF00096">
    <property type="entry name" value="zf-C2H2"/>
    <property type="match status" value="2"/>
</dbReference>
<evidence type="ECO:0000256" key="4">
    <source>
        <dbReference type="ARBA" id="ARBA00022771"/>
    </source>
</evidence>
<dbReference type="SUPFAM" id="SSF57667">
    <property type="entry name" value="beta-beta-alpha zinc fingers"/>
    <property type="match status" value="1"/>
</dbReference>
<dbReference type="GO" id="GO:0008270">
    <property type="term" value="F:zinc ion binding"/>
    <property type="evidence" value="ECO:0007669"/>
    <property type="project" value="UniProtKB-KW"/>
</dbReference>
<dbReference type="PANTHER" id="PTHR16515">
    <property type="entry name" value="PR DOMAIN ZINC FINGER PROTEIN"/>
    <property type="match status" value="1"/>
</dbReference>
<dbReference type="InterPro" id="IPR013087">
    <property type="entry name" value="Znf_C2H2_type"/>
</dbReference>
<sequence>MSFPSPPSLVRSLSDDHLMLDASPSFSSPMRTVPNYGGQSQTTTGLGISHCEMGPLVEQPRVYPPEAYPSPTPDWPDLLMPPENLLEATLDVGPFSPATQYENLSNYPDVSASPLSFYESQTLSASSEYGPPIDIAGHQDMMGNQSSNFWPSTTCVDGLARPDSQCKVKEEPNEFWDQGFLSDSNNATGAPMAAQMARLVVNDNVCPNTQQASGNNGTLVEVDPNVDRASDRGQRATVRNAPYEVVYKFAKENGETPNDDPYKILSASGLECTVCGTCFTRRSNCREHMKKHDPSRRKSYRCETCERPFGRRTDLRRHVDSIHRGIRKFVCDECDQRFSRQDTLSRPIANNDGTADQMPPEGIKELAKPLIVQLQILLTRARYNLLN</sequence>
<comment type="subcellular location">
    <subcellularLocation>
        <location evidence="1">Nucleus</location>
    </subcellularLocation>
</comment>
<feature type="domain" description="C2H2-type" evidence="9">
    <location>
        <begin position="270"/>
        <end position="297"/>
    </location>
</feature>
<keyword evidence="3" id="KW-0677">Repeat</keyword>
<evidence type="ECO:0000256" key="7">
    <source>
        <dbReference type="PROSITE-ProRule" id="PRU00042"/>
    </source>
</evidence>
<dbReference type="Gene3D" id="3.30.160.60">
    <property type="entry name" value="Classic Zinc Finger"/>
    <property type="match status" value="2"/>
</dbReference>
<dbReference type="VEuPathDB" id="FungiDB:EYZ11_009550"/>
<evidence type="ECO:0000256" key="2">
    <source>
        <dbReference type="ARBA" id="ARBA00022723"/>
    </source>
</evidence>
<proteinExistence type="predicted"/>
<dbReference type="RefSeq" id="XP_033430688.1">
    <property type="nucleotide sequence ID" value="XM_033564931.1"/>
</dbReference>
<keyword evidence="4 7" id="KW-0863">Zinc-finger</keyword>
<accession>A0A5M9N9T5</accession>
<dbReference type="EMBL" id="QUQM01000002">
    <property type="protein sequence ID" value="KAA8651327.1"/>
    <property type="molecule type" value="Genomic_DNA"/>
</dbReference>
<feature type="compositionally biased region" description="Polar residues" evidence="8">
    <location>
        <begin position="37"/>
        <end position="46"/>
    </location>
</feature>
<evidence type="ECO:0000259" key="9">
    <source>
        <dbReference type="PROSITE" id="PS50157"/>
    </source>
</evidence>
<dbReference type="SMART" id="SM00355">
    <property type="entry name" value="ZnF_C2H2"/>
    <property type="match status" value="2"/>
</dbReference>
<dbReference type="Proteomes" id="UP000324241">
    <property type="component" value="Unassembled WGS sequence"/>
</dbReference>
<evidence type="ECO:0000256" key="5">
    <source>
        <dbReference type="ARBA" id="ARBA00022833"/>
    </source>
</evidence>
<organism evidence="10 11">
    <name type="scientific">Aspergillus tanneri</name>
    <dbReference type="NCBI Taxonomy" id="1220188"/>
    <lineage>
        <taxon>Eukaryota</taxon>
        <taxon>Fungi</taxon>
        <taxon>Dikarya</taxon>
        <taxon>Ascomycota</taxon>
        <taxon>Pezizomycotina</taxon>
        <taxon>Eurotiomycetes</taxon>
        <taxon>Eurotiomycetidae</taxon>
        <taxon>Eurotiales</taxon>
        <taxon>Aspergillaceae</taxon>
        <taxon>Aspergillus</taxon>
        <taxon>Aspergillus subgen. Circumdati</taxon>
    </lineage>
</organism>
<evidence type="ECO:0000313" key="10">
    <source>
        <dbReference type="EMBL" id="KAA8651327.1"/>
    </source>
</evidence>
<dbReference type="PROSITE" id="PS00028">
    <property type="entry name" value="ZINC_FINGER_C2H2_1"/>
    <property type="match status" value="2"/>
</dbReference>
<dbReference type="OrthoDB" id="6910977at2759"/>
<dbReference type="GO" id="GO:0010468">
    <property type="term" value="P:regulation of gene expression"/>
    <property type="evidence" value="ECO:0007669"/>
    <property type="project" value="TreeGrafter"/>
</dbReference>
<protein>
    <recommendedName>
        <fullName evidence="9">C2H2-type domain-containing protein</fullName>
    </recommendedName>
</protein>
<keyword evidence="5" id="KW-0862">Zinc</keyword>
<feature type="region of interest" description="Disordered" evidence="8">
    <location>
        <begin position="22"/>
        <end position="48"/>
    </location>
</feature>
<keyword evidence="6" id="KW-0539">Nucleus</keyword>
<feature type="domain" description="C2H2-type" evidence="9">
    <location>
        <begin position="300"/>
        <end position="328"/>
    </location>
</feature>
<comment type="caution">
    <text evidence="10">The sequence shown here is derived from an EMBL/GenBank/DDBJ whole genome shotgun (WGS) entry which is preliminary data.</text>
</comment>
<evidence type="ECO:0000256" key="8">
    <source>
        <dbReference type="SAM" id="MobiDB-lite"/>
    </source>
</evidence>
<dbReference type="PANTHER" id="PTHR16515:SF49">
    <property type="entry name" value="GASTRULA ZINC FINGER PROTEIN XLCGF49.1-LIKE-RELATED"/>
    <property type="match status" value="1"/>
</dbReference>
<name>A0A5M9N9T5_9EURO</name>
<dbReference type="GO" id="GO:0005634">
    <property type="term" value="C:nucleus"/>
    <property type="evidence" value="ECO:0007669"/>
    <property type="project" value="UniProtKB-SubCell"/>
</dbReference>
<evidence type="ECO:0000313" key="11">
    <source>
        <dbReference type="Proteomes" id="UP000324241"/>
    </source>
</evidence>
<reference evidence="10 11" key="1">
    <citation type="submission" date="2019-08" db="EMBL/GenBank/DDBJ databases">
        <title>The genome sequence of a newly discovered highly antifungal drug resistant Aspergillus species, Aspergillus tanneri NIH 1004.</title>
        <authorList>
            <person name="Mounaud S."/>
            <person name="Singh I."/>
            <person name="Joardar V."/>
            <person name="Pakala S."/>
            <person name="Pakala S."/>
            <person name="Venepally P."/>
            <person name="Chung J.K."/>
            <person name="Losada L."/>
            <person name="Nierman W.C."/>
        </authorList>
    </citation>
    <scope>NUCLEOTIDE SEQUENCE [LARGE SCALE GENOMIC DNA]</scope>
    <source>
        <strain evidence="10 11">NIH1004</strain>
    </source>
</reference>
<gene>
    <name evidence="10" type="ORF">ATNIH1004_000209</name>
</gene>
<dbReference type="GeneID" id="54322911"/>
<dbReference type="AlphaFoldDB" id="A0A5M9N9T5"/>
<dbReference type="PROSITE" id="PS50157">
    <property type="entry name" value="ZINC_FINGER_C2H2_2"/>
    <property type="match status" value="2"/>
</dbReference>
<dbReference type="InterPro" id="IPR036236">
    <property type="entry name" value="Znf_C2H2_sf"/>
</dbReference>
<evidence type="ECO:0000256" key="6">
    <source>
        <dbReference type="ARBA" id="ARBA00023242"/>
    </source>
</evidence>
<evidence type="ECO:0000256" key="1">
    <source>
        <dbReference type="ARBA" id="ARBA00004123"/>
    </source>
</evidence>
<evidence type="ECO:0000256" key="3">
    <source>
        <dbReference type="ARBA" id="ARBA00022737"/>
    </source>
</evidence>
<keyword evidence="2" id="KW-0479">Metal-binding</keyword>